<dbReference type="Gene3D" id="1.10.10.10">
    <property type="entry name" value="Winged helix-like DNA-binding domain superfamily/Winged helix DNA-binding domain"/>
    <property type="match status" value="1"/>
</dbReference>
<dbReference type="InterPro" id="IPR015421">
    <property type="entry name" value="PyrdxlP-dep_Trfase_major"/>
</dbReference>
<evidence type="ECO:0000256" key="2">
    <source>
        <dbReference type="ARBA" id="ARBA00022898"/>
    </source>
</evidence>
<keyword evidence="5" id="KW-0804">Transcription</keyword>
<protein>
    <submittedName>
        <fullName evidence="7">PLP-dependent aminotransferase family protein</fullName>
    </submittedName>
</protein>
<feature type="domain" description="HTH gntR-type" evidence="6">
    <location>
        <begin position="7"/>
        <end position="75"/>
    </location>
</feature>
<dbReference type="InterPro" id="IPR000524">
    <property type="entry name" value="Tscrpt_reg_HTH_GntR"/>
</dbReference>
<dbReference type="SMART" id="SM00345">
    <property type="entry name" value="HTH_GNTR"/>
    <property type="match status" value="1"/>
</dbReference>
<dbReference type="CDD" id="cd00609">
    <property type="entry name" value="AAT_like"/>
    <property type="match status" value="1"/>
</dbReference>
<dbReference type="SUPFAM" id="SSF53383">
    <property type="entry name" value="PLP-dependent transferases"/>
    <property type="match status" value="1"/>
</dbReference>
<sequence length="506" mass="56003">MDPRREDPIYRQIFDQVVERIQTHAFPPGYKLPPTRVLARTLSTHRNTVARAYADLEAAGFVSSTVGRGTFVERQAEAPAESQVARARTSLEASMLPWASLLSRASRIESLNRAERLARYVEGRDVINLSRMQPSLDLMPDDLMQRCIERVMNDMGARAMSYAPPDGVRRLREQIAHDLNLRGVPATLDDILVTTGSQQALDLIARALVNPGEAVLVDSNTYSGAVDLFSVAGARLIGVPNDGQGPDLLALERFARSDVKALYLMPNGHNPTGMTISAERRHKLVRWSHATGIALIEDDFGAGLSLDGQPLPPSLRALDGDVIHLSTFSKRLIPALRIGFVVCPRPIRNVLRSLKRVTDLGTSALLQHALAEFMERGYLRAHMNRVLPEYQTRRNVLEAALRKALPPEVRWNTPYHGVVLWLRLPRSVDPDRVTEEAFRHGVQVTPSSLYSVEAEAEPALRVTFCAEPPDRLAEGARRLGKAFKAVMAQMPRSADGRPADAVVEVV</sequence>
<evidence type="ECO:0000256" key="4">
    <source>
        <dbReference type="ARBA" id="ARBA00023125"/>
    </source>
</evidence>
<dbReference type="InterPro" id="IPR015424">
    <property type="entry name" value="PyrdxlP-dep_Trfase"/>
</dbReference>
<dbReference type="Proteomes" id="UP001379533">
    <property type="component" value="Chromosome"/>
</dbReference>
<keyword evidence="7" id="KW-0032">Aminotransferase</keyword>
<keyword evidence="7" id="KW-0808">Transferase</keyword>
<proteinExistence type="inferred from homology"/>
<dbReference type="EMBL" id="CP089982">
    <property type="protein sequence ID" value="WXA91972.1"/>
    <property type="molecule type" value="Genomic_DNA"/>
</dbReference>
<dbReference type="PANTHER" id="PTHR46577">
    <property type="entry name" value="HTH-TYPE TRANSCRIPTIONAL REGULATORY PROTEIN GABR"/>
    <property type="match status" value="1"/>
</dbReference>
<name>A0ABZ2K437_9BACT</name>
<gene>
    <name evidence="7" type="ORF">LZC95_36670</name>
</gene>
<dbReference type="GO" id="GO:0008483">
    <property type="term" value="F:transaminase activity"/>
    <property type="evidence" value="ECO:0007669"/>
    <property type="project" value="UniProtKB-KW"/>
</dbReference>
<dbReference type="SUPFAM" id="SSF46785">
    <property type="entry name" value="Winged helix' DNA-binding domain"/>
    <property type="match status" value="1"/>
</dbReference>
<evidence type="ECO:0000256" key="1">
    <source>
        <dbReference type="ARBA" id="ARBA00005384"/>
    </source>
</evidence>
<keyword evidence="2" id="KW-0663">Pyridoxal phosphate</keyword>
<keyword evidence="4" id="KW-0238">DNA-binding</keyword>
<reference evidence="7 8" key="1">
    <citation type="submission" date="2021-12" db="EMBL/GenBank/DDBJ databases">
        <title>Discovery of the Pendulisporaceae a myxobacterial family with distinct sporulation behavior and unique specialized metabolism.</title>
        <authorList>
            <person name="Garcia R."/>
            <person name="Popoff A."/>
            <person name="Bader C.D."/>
            <person name="Loehr J."/>
            <person name="Walesch S."/>
            <person name="Walt C."/>
            <person name="Boldt J."/>
            <person name="Bunk B."/>
            <person name="Haeckl F.J.F.P.J."/>
            <person name="Gunesch A.P."/>
            <person name="Birkelbach J."/>
            <person name="Nuebel U."/>
            <person name="Pietschmann T."/>
            <person name="Bach T."/>
            <person name="Mueller R."/>
        </authorList>
    </citation>
    <scope>NUCLEOTIDE SEQUENCE [LARGE SCALE GENOMIC DNA]</scope>
    <source>
        <strain evidence="7 8">MSr12523</strain>
    </source>
</reference>
<dbReference type="CDD" id="cd07377">
    <property type="entry name" value="WHTH_GntR"/>
    <property type="match status" value="1"/>
</dbReference>
<dbReference type="Pfam" id="PF00392">
    <property type="entry name" value="GntR"/>
    <property type="match status" value="1"/>
</dbReference>
<keyword evidence="8" id="KW-1185">Reference proteome</keyword>
<accession>A0ABZ2K437</accession>
<dbReference type="Gene3D" id="3.40.640.10">
    <property type="entry name" value="Type I PLP-dependent aspartate aminotransferase-like (Major domain)"/>
    <property type="match status" value="1"/>
</dbReference>
<dbReference type="RefSeq" id="WP_394842590.1">
    <property type="nucleotide sequence ID" value="NZ_CP089982.1"/>
</dbReference>
<dbReference type="InterPro" id="IPR036390">
    <property type="entry name" value="WH_DNA-bd_sf"/>
</dbReference>
<keyword evidence="3" id="KW-0805">Transcription regulation</keyword>
<dbReference type="PROSITE" id="PS50949">
    <property type="entry name" value="HTH_GNTR"/>
    <property type="match status" value="1"/>
</dbReference>
<dbReference type="InterPro" id="IPR015422">
    <property type="entry name" value="PyrdxlP-dep_Trfase_small"/>
</dbReference>
<dbReference type="Gene3D" id="3.90.1150.10">
    <property type="entry name" value="Aspartate Aminotransferase, domain 1"/>
    <property type="match status" value="1"/>
</dbReference>
<dbReference type="Pfam" id="PF00155">
    <property type="entry name" value="Aminotran_1_2"/>
    <property type="match status" value="1"/>
</dbReference>
<dbReference type="PANTHER" id="PTHR46577:SF1">
    <property type="entry name" value="HTH-TYPE TRANSCRIPTIONAL REGULATORY PROTEIN GABR"/>
    <property type="match status" value="1"/>
</dbReference>
<evidence type="ECO:0000259" key="6">
    <source>
        <dbReference type="PROSITE" id="PS50949"/>
    </source>
</evidence>
<evidence type="ECO:0000256" key="5">
    <source>
        <dbReference type="ARBA" id="ARBA00023163"/>
    </source>
</evidence>
<evidence type="ECO:0000313" key="7">
    <source>
        <dbReference type="EMBL" id="WXA91972.1"/>
    </source>
</evidence>
<evidence type="ECO:0000313" key="8">
    <source>
        <dbReference type="Proteomes" id="UP001379533"/>
    </source>
</evidence>
<comment type="similarity">
    <text evidence="1">In the C-terminal section; belongs to the class-I pyridoxal-phosphate-dependent aminotransferase family.</text>
</comment>
<dbReference type="InterPro" id="IPR036388">
    <property type="entry name" value="WH-like_DNA-bd_sf"/>
</dbReference>
<dbReference type="InterPro" id="IPR004839">
    <property type="entry name" value="Aminotransferase_I/II_large"/>
</dbReference>
<organism evidence="7 8">
    <name type="scientific">Pendulispora brunnea</name>
    <dbReference type="NCBI Taxonomy" id="2905690"/>
    <lineage>
        <taxon>Bacteria</taxon>
        <taxon>Pseudomonadati</taxon>
        <taxon>Myxococcota</taxon>
        <taxon>Myxococcia</taxon>
        <taxon>Myxococcales</taxon>
        <taxon>Sorangiineae</taxon>
        <taxon>Pendulisporaceae</taxon>
        <taxon>Pendulispora</taxon>
    </lineage>
</organism>
<evidence type="ECO:0000256" key="3">
    <source>
        <dbReference type="ARBA" id="ARBA00023015"/>
    </source>
</evidence>
<dbReference type="InterPro" id="IPR051446">
    <property type="entry name" value="HTH_trans_reg/aminotransferase"/>
</dbReference>